<evidence type="ECO:0000313" key="2">
    <source>
        <dbReference type="Proteomes" id="UP000515788"/>
    </source>
</evidence>
<dbReference type="GeneID" id="59324648"/>
<dbReference type="RefSeq" id="XP_037138204.1">
    <property type="nucleotide sequence ID" value="XM_037282309.1"/>
</dbReference>
<sequence>MQNMFITPQHNGSTASGSVAAKPTDIYDCYLQPDNYEEEYEELDDYEADNFFESSQLHHLVHTQPIHLVNKQEIIDYMPQTQQLVVEEDQEKKAFISPMMTSRSSSMSSTFSKRTSGFKNYYDSIHEEMNSEYEDYEVFFGAKEQNKSLYSAFYSMHNPETTEAYHNDASVPRTYACEDAAIDLSSREIAEDETALETTDRSYHYSIQTSNAVPAASCVHQPTDEEIQFVKAVNLKLSRYAGYFTAGSKDQEYSDKVRFQEISYKFSKTYFQ</sequence>
<name>A0A7G3ZDE3_9SACH</name>
<proteinExistence type="predicted"/>
<dbReference type="Proteomes" id="UP000515788">
    <property type="component" value="Chromosome 2"/>
</dbReference>
<keyword evidence="2" id="KW-1185">Reference proteome</keyword>
<dbReference type="AlphaFoldDB" id="A0A7G3ZDE3"/>
<organism evidence="1 2">
    <name type="scientific">Torulaspora globosa</name>
    <dbReference type="NCBI Taxonomy" id="48254"/>
    <lineage>
        <taxon>Eukaryota</taxon>
        <taxon>Fungi</taxon>
        <taxon>Dikarya</taxon>
        <taxon>Ascomycota</taxon>
        <taxon>Saccharomycotina</taxon>
        <taxon>Saccharomycetes</taxon>
        <taxon>Saccharomycetales</taxon>
        <taxon>Saccharomycetaceae</taxon>
        <taxon>Torulaspora</taxon>
    </lineage>
</organism>
<protein>
    <submittedName>
        <fullName evidence="1">Uncharacterized protein</fullName>
    </submittedName>
</protein>
<dbReference type="EMBL" id="CP059247">
    <property type="protein sequence ID" value="QLL31529.1"/>
    <property type="molecule type" value="Genomic_DNA"/>
</dbReference>
<evidence type="ECO:0000313" key="1">
    <source>
        <dbReference type="EMBL" id="QLL31529.1"/>
    </source>
</evidence>
<accession>A0A7G3ZDE3</accession>
<gene>
    <name evidence="1" type="ORF">HG536_0B03930</name>
</gene>
<dbReference type="KEGG" id="tgb:HG536_0B03930"/>
<dbReference type="OrthoDB" id="4036215at2759"/>
<reference evidence="1 2" key="1">
    <citation type="submission" date="2020-06" db="EMBL/GenBank/DDBJ databases">
        <title>The yeast mating-type switching endonuclease HO is a domesticated member of an unorthodox homing genetic element family.</title>
        <authorList>
            <person name="Coughlan A.Y."/>
            <person name="Lombardi L."/>
            <person name="Braun-Galleani S."/>
            <person name="Martos A.R."/>
            <person name="Galeote V."/>
            <person name="Bigey F."/>
            <person name="Dequin S."/>
            <person name="Byrne K.P."/>
            <person name="Wolfe K.H."/>
        </authorList>
    </citation>
    <scope>NUCLEOTIDE SEQUENCE [LARGE SCALE GENOMIC DNA]</scope>
    <source>
        <strain evidence="1 2">CBS764</strain>
    </source>
</reference>